<accession>A0ABS5KGW5</accession>
<dbReference type="Proteomes" id="UP000730482">
    <property type="component" value="Unassembled WGS sequence"/>
</dbReference>
<dbReference type="InterPro" id="IPR046492">
    <property type="entry name" value="DUF6585"/>
</dbReference>
<sequence>MKIVSVTDISAEAREAAQRHGLGELEQAFAEIPIKIKLSTLLKGGGVKDVGNRLCLFRNGLIRHSAADGTAPEVFRWDQIETTYQLREIRYHRQRPERHYRYDGTRYQYRFIKPGGVELRVGEGVFHDPTKFNKEKSGNLFNSHDEQQYADAGQIACERVAQVQLPAAMRALEAGGTLSFGKASISMAGVDTGKGMVPWQDLSELQVKNGSVVIKKQGKFFSLFDQPAAAIPNFQVFVVLASAMRRQSI</sequence>
<dbReference type="EMBL" id="JAAFYZ010000002">
    <property type="protein sequence ID" value="MBS2545323.1"/>
    <property type="molecule type" value="Genomic_DNA"/>
</dbReference>
<protein>
    <submittedName>
        <fullName evidence="1">Uncharacterized protein</fullName>
    </submittedName>
</protein>
<comment type="caution">
    <text evidence="1">The sequence shown here is derived from an EMBL/GenBank/DDBJ whole genome shotgun (WGS) entry which is preliminary data.</text>
</comment>
<evidence type="ECO:0000313" key="2">
    <source>
        <dbReference type="Proteomes" id="UP000730482"/>
    </source>
</evidence>
<keyword evidence="2" id="KW-1185">Reference proteome</keyword>
<organism evidence="1 2">
    <name type="scientific">Catenulispora pinistramenti</name>
    <dbReference type="NCBI Taxonomy" id="2705254"/>
    <lineage>
        <taxon>Bacteria</taxon>
        <taxon>Bacillati</taxon>
        <taxon>Actinomycetota</taxon>
        <taxon>Actinomycetes</taxon>
        <taxon>Catenulisporales</taxon>
        <taxon>Catenulisporaceae</taxon>
        <taxon>Catenulispora</taxon>
    </lineage>
</organism>
<name>A0ABS5KGW5_9ACTN</name>
<dbReference type="RefSeq" id="WP_212006989.1">
    <property type="nucleotide sequence ID" value="NZ_JAAFYZ010000002.1"/>
</dbReference>
<proteinExistence type="predicted"/>
<dbReference type="Pfam" id="PF20226">
    <property type="entry name" value="DUF6585"/>
    <property type="match status" value="1"/>
</dbReference>
<reference evidence="1 2" key="1">
    <citation type="submission" date="2020-02" db="EMBL/GenBank/DDBJ databases">
        <title>Acidophilic actinobacteria isolated from forest soil.</title>
        <authorList>
            <person name="Golinska P."/>
        </authorList>
    </citation>
    <scope>NUCLEOTIDE SEQUENCE [LARGE SCALE GENOMIC DNA]</scope>
    <source>
        <strain evidence="1 2">NL8</strain>
    </source>
</reference>
<evidence type="ECO:0000313" key="1">
    <source>
        <dbReference type="EMBL" id="MBS2545323.1"/>
    </source>
</evidence>
<gene>
    <name evidence="1" type="ORF">KGQ19_00425</name>
</gene>